<accession>A0A4Y2L9V3</accession>
<feature type="non-terminal residue" evidence="1">
    <location>
        <position position="97"/>
    </location>
</feature>
<dbReference type="AlphaFoldDB" id="A0A4Y2L9V3"/>
<evidence type="ECO:0000313" key="1">
    <source>
        <dbReference type="EMBL" id="GBN10366.1"/>
    </source>
</evidence>
<dbReference type="Proteomes" id="UP000499080">
    <property type="component" value="Unassembled WGS sequence"/>
</dbReference>
<comment type="caution">
    <text evidence="1">The sequence shown here is derived from an EMBL/GenBank/DDBJ whole genome shotgun (WGS) entry which is preliminary data.</text>
</comment>
<proteinExistence type="predicted"/>
<reference evidence="1 2" key="1">
    <citation type="journal article" date="2019" name="Sci. Rep.">
        <title>Orb-weaving spider Araneus ventricosus genome elucidates the spidroin gene catalogue.</title>
        <authorList>
            <person name="Kono N."/>
            <person name="Nakamura H."/>
            <person name="Ohtoshi R."/>
            <person name="Moran D.A.P."/>
            <person name="Shinohara A."/>
            <person name="Yoshida Y."/>
            <person name="Fujiwara M."/>
            <person name="Mori M."/>
            <person name="Tomita M."/>
            <person name="Arakawa K."/>
        </authorList>
    </citation>
    <scope>NUCLEOTIDE SEQUENCE [LARGE SCALE GENOMIC DNA]</scope>
</reference>
<organism evidence="1 2">
    <name type="scientific">Araneus ventricosus</name>
    <name type="common">Orbweaver spider</name>
    <name type="synonym">Epeira ventricosa</name>
    <dbReference type="NCBI Taxonomy" id="182803"/>
    <lineage>
        <taxon>Eukaryota</taxon>
        <taxon>Metazoa</taxon>
        <taxon>Ecdysozoa</taxon>
        <taxon>Arthropoda</taxon>
        <taxon>Chelicerata</taxon>
        <taxon>Arachnida</taxon>
        <taxon>Araneae</taxon>
        <taxon>Araneomorphae</taxon>
        <taxon>Entelegynae</taxon>
        <taxon>Araneoidea</taxon>
        <taxon>Araneidae</taxon>
        <taxon>Araneus</taxon>
    </lineage>
</organism>
<name>A0A4Y2L9V3_ARAVE</name>
<keyword evidence="2" id="KW-1185">Reference proteome</keyword>
<gene>
    <name evidence="1" type="ORF">AVEN_58294_1</name>
</gene>
<sequence>MCFQIDHGLGVSAPHLQKRNYRRYRPDKRLLVSSSMNKDSYSSADWNEVKQTTLNSTATLLRPDQGIRNKRRGKLSTKVVPLQNILPYVSNLWSSTC</sequence>
<protein>
    <submittedName>
        <fullName evidence="1">Uncharacterized protein</fullName>
    </submittedName>
</protein>
<dbReference type="EMBL" id="BGPR01005455">
    <property type="protein sequence ID" value="GBN10366.1"/>
    <property type="molecule type" value="Genomic_DNA"/>
</dbReference>
<evidence type="ECO:0000313" key="2">
    <source>
        <dbReference type="Proteomes" id="UP000499080"/>
    </source>
</evidence>